<reference evidence="3" key="2">
    <citation type="submission" date="2020-09" db="EMBL/GenBank/DDBJ databases">
        <authorList>
            <person name="Sun Q."/>
            <person name="Ohkuma M."/>
        </authorList>
    </citation>
    <scope>NUCLEOTIDE SEQUENCE</scope>
    <source>
        <strain evidence="3">JCM 4125</strain>
    </source>
</reference>
<reference evidence="3" key="1">
    <citation type="journal article" date="2014" name="Int. J. Syst. Evol. Microbiol.">
        <title>Complete genome sequence of Corynebacterium casei LMG S-19264T (=DSM 44701T), isolated from a smear-ripened cheese.</title>
        <authorList>
            <consortium name="US DOE Joint Genome Institute (JGI-PGF)"/>
            <person name="Walter F."/>
            <person name="Albersmeier A."/>
            <person name="Kalinowski J."/>
            <person name="Ruckert C."/>
        </authorList>
    </citation>
    <scope>NUCLEOTIDE SEQUENCE</scope>
    <source>
        <strain evidence="3">JCM 4125</strain>
    </source>
</reference>
<evidence type="ECO:0008006" key="5">
    <source>
        <dbReference type="Google" id="ProtNLM"/>
    </source>
</evidence>
<keyword evidence="2" id="KW-0732">Signal</keyword>
<feature type="compositionally biased region" description="Basic and acidic residues" evidence="1">
    <location>
        <begin position="290"/>
        <end position="305"/>
    </location>
</feature>
<proteinExistence type="predicted"/>
<organism evidence="3 4">
    <name type="scientific">Streptomyces phaeofaciens</name>
    <dbReference type="NCBI Taxonomy" id="68254"/>
    <lineage>
        <taxon>Bacteria</taxon>
        <taxon>Bacillati</taxon>
        <taxon>Actinomycetota</taxon>
        <taxon>Actinomycetes</taxon>
        <taxon>Kitasatosporales</taxon>
        <taxon>Streptomycetaceae</taxon>
        <taxon>Streptomyces</taxon>
    </lineage>
</organism>
<feature type="chain" id="PRO_5037938928" description="Lipoprotein" evidence="2">
    <location>
        <begin position="26"/>
        <end position="305"/>
    </location>
</feature>
<feature type="signal peptide" evidence="2">
    <location>
        <begin position="1"/>
        <end position="25"/>
    </location>
</feature>
<evidence type="ECO:0000313" key="3">
    <source>
        <dbReference type="EMBL" id="GGT70420.1"/>
    </source>
</evidence>
<evidence type="ECO:0000256" key="1">
    <source>
        <dbReference type="SAM" id="MobiDB-lite"/>
    </source>
</evidence>
<protein>
    <recommendedName>
        <fullName evidence="5">Lipoprotein</fullName>
    </recommendedName>
</protein>
<dbReference type="EMBL" id="BMSA01000018">
    <property type="protein sequence ID" value="GGT70420.1"/>
    <property type="molecule type" value="Genomic_DNA"/>
</dbReference>
<keyword evidence="4" id="KW-1185">Reference proteome</keyword>
<gene>
    <name evidence="3" type="ORF">GCM10010226_55300</name>
</gene>
<dbReference type="AlphaFoldDB" id="A0A918LYF4"/>
<comment type="caution">
    <text evidence="3">The sequence shown here is derived from an EMBL/GenBank/DDBJ whole genome shotgun (WGS) entry which is preliminary data.</text>
</comment>
<evidence type="ECO:0000313" key="4">
    <source>
        <dbReference type="Proteomes" id="UP000646776"/>
    </source>
</evidence>
<feature type="region of interest" description="Disordered" evidence="1">
    <location>
        <begin position="256"/>
        <end position="305"/>
    </location>
</feature>
<evidence type="ECO:0000256" key="2">
    <source>
        <dbReference type="SAM" id="SignalP"/>
    </source>
</evidence>
<name>A0A918LYF4_9ACTN</name>
<feature type="region of interest" description="Disordered" evidence="1">
    <location>
        <begin position="133"/>
        <end position="162"/>
    </location>
</feature>
<dbReference type="Proteomes" id="UP000646776">
    <property type="component" value="Unassembled WGS sequence"/>
</dbReference>
<accession>A0A918LYF4</accession>
<sequence length="305" mass="30942">MNRRALAIGAAVVVALTVPAASAVADPEQSMPAAQAFNGDTPLTSIKDVSDYCAAHAGDCRFKIDRAASSEYHTAVKSLGNAVVNCTKADIKVTRQVSLQVSSSDNLGGEITGRITLEGQLNASGSVTAGVSGEAGGNFKTPDQSKGPSAEVNAKGSANGSGTIGGSATLRAAFEGAFKLSYSKTWSTQQTESTSYELVVKPGDALVFGASAAMQRVAGSISTGGGLGVRNVFVDGPSSVNTSTFVADTFTVPGNTCQKLRPGGKTGVEDTTPKPPTRSAALPSAPELPEGSRLKERVELGGELS</sequence>